<evidence type="ECO:0000313" key="3">
    <source>
        <dbReference type="Proteomes" id="UP000004374"/>
    </source>
</evidence>
<organism evidence="2 3">
    <name type="scientific">Rheinheimera nanhaiensis E407-8</name>
    <dbReference type="NCBI Taxonomy" id="562729"/>
    <lineage>
        <taxon>Bacteria</taxon>
        <taxon>Pseudomonadati</taxon>
        <taxon>Pseudomonadota</taxon>
        <taxon>Gammaproteobacteria</taxon>
        <taxon>Chromatiales</taxon>
        <taxon>Chromatiaceae</taxon>
        <taxon>Rheinheimera</taxon>
    </lineage>
</organism>
<dbReference type="AlphaFoldDB" id="I1E0Z5"/>
<keyword evidence="1" id="KW-0812">Transmembrane</keyword>
<name>I1E0Z5_9GAMM</name>
<keyword evidence="1" id="KW-0472">Membrane</keyword>
<dbReference type="EMBL" id="BAFK01000019">
    <property type="protein sequence ID" value="GAB59973.1"/>
    <property type="molecule type" value="Genomic_DNA"/>
</dbReference>
<gene>
    <name evidence="2" type="ORF">RNAN_2986</name>
</gene>
<evidence type="ECO:0000313" key="2">
    <source>
        <dbReference type="EMBL" id="GAB59973.1"/>
    </source>
</evidence>
<keyword evidence="3" id="KW-1185">Reference proteome</keyword>
<protein>
    <submittedName>
        <fullName evidence="2">Uncharacterized protein</fullName>
    </submittedName>
</protein>
<accession>I1E0Z5</accession>
<proteinExistence type="predicted"/>
<reference evidence="2 3" key="1">
    <citation type="journal article" date="2012" name="J. Bacteriol.">
        <title>Genome Sequence of the Protease-Producing Bacterium Rheinheimera nanhaiensis E407-8T, Isolated from Deep-Sea Sediment of the South China Sea.</title>
        <authorList>
            <person name="Zhang X.-Y."/>
            <person name="Zhang Y.-J."/>
            <person name="Qin Q.-L."/>
            <person name="Xie B.-B."/>
            <person name="Chen X.-L."/>
            <person name="Zhou B.-C."/>
            <person name="Zhang Y.-Z."/>
        </authorList>
    </citation>
    <scope>NUCLEOTIDE SEQUENCE [LARGE SCALE GENOMIC DNA]</scope>
    <source>
        <strain evidence="2 3">E407-8</strain>
    </source>
</reference>
<keyword evidence="1" id="KW-1133">Transmembrane helix</keyword>
<sequence length="43" mass="4621">MVKKSKLAAKRANIKHGKKRNGLGVVARFCLLLPTGANVLFNG</sequence>
<comment type="caution">
    <text evidence="2">The sequence shown here is derived from an EMBL/GenBank/DDBJ whole genome shotgun (WGS) entry which is preliminary data.</text>
</comment>
<dbReference type="Proteomes" id="UP000004374">
    <property type="component" value="Unassembled WGS sequence"/>
</dbReference>
<feature type="transmembrane region" description="Helical" evidence="1">
    <location>
        <begin position="21"/>
        <end position="41"/>
    </location>
</feature>
<evidence type="ECO:0000256" key="1">
    <source>
        <dbReference type="SAM" id="Phobius"/>
    </source>
</evidence>
<dbReference type="STRING" id="562729.RNAN_2986"/>